<feature type="compositionally biased region" description="Basic residues" evidence="1">
    <location>
        <begin position="156"/>
        <end position="166"/>
    </location>
</feature>
<comment type="caution">
    <text evidence="2">The sequence shown here is derived from an EMBL/GenBank/DDBJ whole genome shotgun (WGS) entry which is preliminary data.</text>
</comment>
<keyword evidence="3" id="KW-1185">Reference proteome</keyword>
<dbReference type="Proteomes" id="UP000812966">
    <property type="component" value="Unassembled WGS sequence"/>
</dbReference>
<protein>
    <submittedName>
        <fullName evidence="2">Uncharacterized protein</fullName>
    </submittedName>
</protein>
<evidence type="ECO:0000313" key="2">
    <source>
        <dbReference type="EMBL" id="KAG7580026.1"/>
    </source>
</evidence>
<dbReference type="EMBL" id="JABELV010000002">
    <property type="protein sequence ID" value="KAG7580026.1"/>
    <property type="molecule type" value="Genomic_DNA"/>
</dbReference>
<feature type="region of interest" description="Disordered" evidence="1">
    <location>
        <begin position="1"/>
        <end position="173"/>
    </location>
</feature>
<evidence type="ECO:0000256" key="1">
    <source>
        <dbReference type="SAM" id="MobiDB-lite"/>
    </source>
</evidence>
<proteinExistence type="predicted"/>
<organism evidence="2 3">
    <name type="scientific">Filobasidium floriforme</name>
    <dbReference type="NCBI Taxonomy" id="5210"/>
    <lineage>
        <taxon>Eukaryota</taxon>
        <taxon>Fungi</taxon>
        <taxon>Dikarya</taxon>
        <taxon>Basidiomycota</taxon>
        <taxon>Agaricomycotina</taxon>
        <taxon>Tremellomycetes</taxon>
        <taxon>Filobasidiales</taxon>
        <taxon>Filobasidiaceae</taxon>
        <taxon>Filobasidium</taxon>
    </lineage>
</organism>
<feature type="compositionally biased region" description="Low complexity" evidence="1">
    <location>
        <begin position="88"/>
        <end position="110"/>
    </location>
</feature>
<dbReference type="AlphaFoldDB" id="A0A8K0JTK7"/>
<sequence length="199" mass="21236">MSTQVKYEDDDLELYGDIDHEDGTGELLDPDFQKDANDERDEGAVANALGDEDESMTGTGAATSATQAQGQGQGQGQQQQQPAPIPTFQSNNSQFQNQSQNQPQAYQQGQQGAGGGAPYARAYNGDDGRGRGGGSTSDGNEEGPGSCPPCPAVYRDRHRSGVRGRRERGGSPQMIRADAFFLSDGPLYLDWTLSDVDLD</sequence>
<name>A0A8K0JTK7_9TREE</name>
<accession>A0A8K0JTK7</accession>
<evidence type="ECO:0000313" key="3">
    <source>
        <dbReference type="Proteomes" id="UP000812966"/>
    </source>
</evidence>
<feature type="compositionally biased region" description="Low complexity" evidence="1">
    <location>
        <begin position="57"/>
        <end position="81"/>
    </location>
</feature>
<gene>
    <name evidence="2" type="ORF">FFLO_00234</name>
</gene>
<reference evidence="2" key="1">
    <citation type="submission" date="2020-04" db="EMBL/GenBank/DDBJ databases">
        <title>Analysis of mating type loci in Filobasidium floriforme.</title>
        <authorList>
            <person name="Nowrousian M."/>
        </authorList>
    </citation>
    <scope>NUCLEOTIDE SEQUENCE</scope>
    <source>
        <strain evidence="2">CBS 6242</strain>
    </source>
</reference>